<feature type="compositionally biased region" description="Polar residues" evidence="1">
    <location>
        <begin position="232"/>
        <end position="242"/>
    </location>
</feature>
<feature type="region of interest" description="Disordered" evidence="1">
    <location>
        <begin position="1"/>
        <end position="95"/>
    </location>
</feature>
<evidence type="ECO:0000259" key="2">
    <source>
        <dbReference type="Pfam" id="PF01728"/>
    </source>
</evidence>
<organism evidence="3 4">
    <name type="scientific">Aureococcus anophagefferens</name>
    <name type="common">Harmful bloom alga</name>
    <dbReference type="NCBI Taxonomy" id="44056"/>
    <lineage>
        <taxon>Eukaryota</taxon>
        <taxon>Sar</taxon>
        <taxon>Stramenopiles</taxon>
        <taxon>Ochrophyta</taxon>
        <taxon>Pelagophyceae</taxon>
        <taxon>Pelagomonadales</taxon>
        <taxon>Pelagomonadaceae</taxon>
        <taxon>Aureococcus</taxon>
    </lineage>
</organism>
<dbReference type="EMBL" id="JBBJCI010000354">
    <property type="protein sequence ID" value="KAK7233925.1"/>
    <property type="molecule type" value="Genomic_DNA"/>
</dbReference>
<gene>
    <name evidence="3" type="ORF">SO694_001030105</name>
</gene>
<evidence type="ECO:0000256" key="1">
    <source>
        <dbReference type="SAM" id="MobiDB-lite"/>
    </source>
</evidence>
<keyword evidence="4" id="KW-1185">Reference proteome</keyword>
<dbReference type="Pfam" id="PF01728">
    <property type="entry name" value="FtsJ"/>
    <property type="match status" value="1"/>
</dbReference>
<dbReference type="PANTHER" id="PTHR37524">
    <property type="entry name" value="RIBOSOMAL RNA LARGE SUBUNIT METHYLTRANSFERASE M"/>
    <property type="match status" value="1"/>
</dbReference>
<sequence>MGLFESKPAPSASGAQDDRNDVDDGGAQDDRNDVADGGAQDGFGASGAQDDRNDVADGGAQDGFGCDLAGKRFASATRQREVPPPPSTRRRYLPGLDVDGAFTDAAARGNALTAVALAGAAPGAAKRRPRCRWRLPRDAARAAVLCATDRVWGADAGDDGAVAAAAAAALARYGGAKATVAVRAQPWRSEARRRRCRWARPWTRRPTTPRSTSSSPRPSARGSASSREKTSGSRARSPTPTAASGRRRCAAHKLSEVLAFGLDGGALAALAADPGGCVVDVGAAPGGWTSTLAAAGVAVLAVDPAALNAGVAALANVTHARKKVEDLTDADYPAGAVPKGLVCDVNAHPAQLVETIAPLVRSLPRGAPVVLTLKFGGKGHEAASEARKLTHAAEVLADLGDVAPFSPDFRLEWLVSNTKRERTLIAFRA</sequence>
<feature type="domain" description="Ribosomal RNA methyltransferase FtsJ" evidence="2">
    <location>
        <begin position="250"/>
        <end position="308"/>
    </location>
</feature>
<dbReference type="Gene3D" id="3.40.50.150">
    <property type="entry name" value="Vaccinia Virus protein VP39"/>
    <property type="match status" value="1"/>
</dbReference>
<name>A0ABR1FN45_AURAN</name>
<accession>A0ABR1FN45</accession>
<dbReference type="PANTHER" id="PTHR37524:SF2">
    <property type="entry name" value="RIBOSOMAL RNA METHYLTRANSFERASE FTSJ DOMAIN-CONTAINING PROTEIN"/>
    <property type="match status" value="1"/>
</dbReference>
<evidence type="ECO:0000313" key="4">
    <source>
        <dbReference type="Proteomes" id="UP001363151"/>
    </source>
</evidence>
<comment type="caution">
    <text evidence="3">The sequence shown here is derived from an EMBL/GenBank/DDBJ whole genome shotgun (WGS) entry which is preliminary data.</text>
</comment>
<feature type="compositionally biased region" description="Low complexity" evidence="1">
    <location>
        <begin position="199"/>
        <end position="225"/>
    </location>
</feature>
<dbReference type="SUPFAM" id="SSF53335">
    <property type="entry name" value="S-adenosyl-L-methionine-dependent methyltransferases"/>
    <property type="match status" value="1"/>
</dbReference>
<protein>
    <submittedName>
        <fullName evidence="3">FtsJ-like methyltransferase</fullName>
    </submittedName>
</protein>
<proteinExistence type="predicted"/>
<reference evidence="3 4" key="1">
    <citation type="submission" date="2024-03" db="EMBL/GenBank/DDBJ databases">
        <title>Aureococcus anophagefferens CCMP1851 and Kratosvirus quantuckense: Draft genome of a second virus-susceptible host strain in the model system.</title>
        <authorList>
            <person name="Chase E."/>
            <person name="Truchon A.R."/>
            <person name="Schepens W."/>
            <person name="Wilhelm S.W."/>
        </authorList>
    </citation>
    <scope>NUCLEOTIDE SEQUENCE [LARGE SCALE GENOMIC DNA]</scope>
    <source>
        <strain evidence="3 4">CCMP1851</strain>
    </source>
</reference>
<dbReference type="Proteomes" id="UP001363151">
    <property type="component" value="Unassembled WGS sequence"/>
</dbReference>
<evidence type="ECO:0000313" key="3">
    <source>
        <dbReference type="EMBL" id="KAK7233925.1"/>
    </source>
</evidence>
<dbReference type="InterPro" id="IPR029063">
    <property type="entry name" value="SAM-dependent_MTases_sf"/>
</dbReference>
<dbReference type="InterPro" id="IPR002877">
    <property type="entry name" value="RNA_MeTrfase_FtsJ_dom"/>
</dbReference>
<feature type="region of interest" description="Disordered" evidence="1">
    <location>
        <begin position="192"/>
        <end position="248"/>
    </location>
</feature>